<evidence type="ECO:0000313" key="1">
    <source>
        <dbReference type="EMBL" id="PWA30082.1"/>
    </source>
</evidence>
<feature type="non-terminal residue" evidence="1">
    <location>
        <position position="281"/>
    </location>
</feature>
<proteinExistence type="predicted"/>
<reference evidence="1 2" key="1">
    <citation type="journal article" date="2018" name="G3 (Bethesda)">
        <title>A High-Quality Reference Genome for the Invasive Mosquitofish Gambusia affinis Using a Chicago Library.</title>
        <authorList>
            <person name="Hoffberg S.L."/>
            <person name="Troendle N.J."/>
            <person name="Glenn T.C."/>
            <person name="Mahmud O."/>
            <person name="Louha S."/>
            <person name="Chalopin D."/>
            <person name="Bennetzen J.L."/>
            <person name="Mauricio R."/>
        </authorList>
    </citation>
    <scope>NUCLEOTIDE SEQUENCE [LARGE SCALE GENOMIC DNA]</scope>
    <source>
        <strain evidence="1">NE01/NJP1002.9</strain>
        <tissue evidence="1">Muscle</tissue>
    </source>
</reference>
<keyword evidence="2" id="KW-1185">Reference proteome</keyword>
<sequence>LPSSLWPPPSVSGPKEENFSNPHPRLLIQIDLWSSRECLVTIMIVTQSVGTSQHSYVLAGVVNHTYFREVVAQSHSDDNLVPLGLVQHWETPVIWEPCDRSYQCIIIDEVDSLLLDQGVQLTYLSMHAIHIHIHNFLFVHMRVFGCQCVYKHFTVFSLSAMEKFLLFGLLCLQVFLLATAFTSSEKAALLTDDQQLADLKEEGKGMDRIRSRRGIGCGWRPGSCNSFRVKRLIILSIIVQHSGCICRAEGSDEQEDLHTKQEEQHRSVHDELLSLMELRNI</sequence>
<gene>
    <name evidence="1" type="ORF">CCH79_00009586</name>
</gene>
<feature type="non-terminal residue" evidence="1">
    <location>
        <position position="1"/>
    </location>
</feature>
<accession>A0A315W270</accession>
<name>A0A315W270_GAMAF</name>
<protein>
    <submittedName>
        <fullName evidence="1">Uncharacterized protein</fullName>
    </submittedName>
</protein>
<comment type="caution">
    <text evidence="1">The sequence shown here is derived from an EMBL/GenBank/DDBJ whole genome shotgun (WGS) entry which is preliminary data.</text>
</comment>
<dbReference type="AlphaFoldDB" id="A0A315W270"/>
<dbReference type="Proteomes" id="UP000250572">
    <property type="component" value="Unassembled WGS sequence"/>
</dbReference>
<evidence type="ECO:0000313" key="2">
    <source>
        <dbReference type="Proteomes" id="UP000250572"/>
    </source>
</evidence>
<dbReference type="EMBL" id="NHOQ01000466">
    <property type="protein sequence ID" value="PWA30082.1"/>
    <property type="molecule type" value="Genomic_DNA"/>
</dbReference>
<organism evidence="1 2">
    <name type="scientific">Gambusia affinis</name>
    <name type="common">Western mosquitofish</name>
    <name type="synonym">Heterandria affinis</name>
    <dbReference type="NCBI Taxonomy" id="33528"/>
    <lineage>
        <taxon>Eukaryota</taxon>
        <taxon>Metazoa</taxon>
        <taxon>Chordata</taxon>
        <taxon>Craniata</taxon>
        <taxon>Vertebrata</taxon>
        <taxon>Euteleostomi</taxon>
        <taxon>Actinopterygii</taxon>
        <taxon>Neopterygii</taxon>
        <taxon>Teleostei</taxon>
        <taxon>Neoteleostei</taxon>
        <taxon>Acanthomorphata</taxon>
        <taxon>Ovalentaria</taxon>
        <taxon>Atherinomorphae</taxon>
        <taxon>Cyprinodontiformes</taxon>
        <taxon>Poeciliidae</taxon>
        <taxon>Poeciliinae</taxon>
        <taxon>Gambusia</taxon>
    </lineage>
</organism>